<keyword evidence="4" id="KW-0812">Transmembrane</keyword>
<dbReference type="Pfam" id="PF00015">
    <property type="entry name" value="MCPsignal"/>
    <property type="match status" value="1"/>
</dbReference>
<evidence type="ECO:0000259" key="5">
    <source>
        <dbReference type="PROSITE" id="PS50111"/>
    </source>
</evidence>
<feature type="domain" description="Methyl-accepting transducer" evidence="5">
    <location>
        <begin position="396"/>
        <end position="633"/>
    </location>
</feature>
<dbReference type="InterPro" id="IPR004089">
    <property type="entry name" value="MCPsignal_dom"/>
</dbReference>
<sequence>MGFRKITSQLLTVLLLVILVSMLSLSFISYSQSQSIIQGQTSSIMNSELDKQMNLIETKLLRISSMAADLGNSVETTYGSTALSQYEEMLSALVKEDKLVLGSGIWFEPYIFDEKEKYIGPYVYKDGDKTAVTYDYSNAQYDYFSYDWYKNAKNSKNSVFSELYYDDTLKLTMMTCTAPMYTKDNKFIGAVTVDMQVDDIQNLINSITIGKSGSVFLLSKDGLFITGTDKDKILKENIKDTDNATLKKLGEDILKKQQGEGSFTQDSKKYLTYYRTVPEVNWHIVAKIPETETRKPLRDLSSMLIISLLVSLALSALLIILQVNAITNKIKKANTFTRGLAGGDFTLEPLKVKGRNELSQLEVSLNKMLTDNKAVIHAIAEGGEGMSKAGETLEAVTRKLMEQFQNINTSIKDINEVMMNSSASTEEVNASVEEVHSSIDVLNQETQTGKEMAENIYEKAMEAERVTRISFEKAQELISSNEKKLLVSLENAKIVETISSMAEQIAEIADQVNLLSLNASIEAARAGEYGRGFAVVAKEIGTLAAMTSRTVEDIKNTIYQVTSAYNNLTDNSRELLEFMKGTVTEDYNAFVETAKAYGIEASAIGMNIATISQMTDGIDRISSEVAKAIAEIAQGAQITAESSSAILGNIDSLSAIVDEVAELTQKENEISDNLNRTVANFKINS</sequence>
<dbReference type="EMBL" id="AP023368">
    <property type="protein sequence ID" value="BCJ99722.1"/>
    <property type="molecule type" value="Genomic_DNA"/>
</dbReference>
<feature type="transmembrane region" description="Helical" evidence="4">
    <location>
        <begin position="300"/>
        <end position="321"/>
    </location>
</feature>
<dbReference type="Gene3D" id="3.30.450.20">
    <property type="entry name" value="PAS domain"/>
    <property type="match status" value="2"/>
</dbReference>
<dbReference type="CDD" id="cd12913">
    <property type="entry name" value="PDC1_MCP_like"/>
    <property type="match status" value="1"/>
</dbReference>
<dbReference type="SMART" id="SM00283">
    <property type="entry name" value="MA"/>
    <property type="match status" value="1"/>
</dbReference>
<organism evidence="7 8">
    <name type="scientific">Anaerocolumna chitinilytica</name>
    <dbReference type="NCBI Taxonomy" id="1727145"/>
    <lineage>
        <taxon>Bacteria</taxon>
        <taxon>Bacillati</taxon>
        <taxon>Bacillota</taxon>
        <taxon>Clostridia</taxon>
        <taxon>Lachnospirales</taxon>
        <taxon>Lachnospiraceae</taxon>
        <taxon>Anaerocolumna</taxon>
    </lineage>
</organism>
<reference evidence="7 8" key="2">
    <citation type="submission" date="2020-08" db="EMBL/GenBank/DDBJ databases">
        <authorList>
            <person name="Ueki A."/>
            <person name="Tonouchi A."/>
        </authorList>
    </citation>
    <scope>NUCLEOTIDE SEQUENCE [LARGE SCALE GENOMIC DNA]</scope>
    <source>
        <strain evidence="7 8">CTTW</strain>
    </source>
</reference>
<dbReference type="PROSITE" id="PS50885">
    <property type="entry name" value="HAMP"/>
    <property type="match status" value="1"/>
</dbReference>
<dbReference type="SUPFAM" id="SSF103190">
    <property type="entry name" value="Sensory domain-like"/>
    <property type="match status" value="1"/>
</dbReference>
<evidence type="ECO:0000256" key="2">
    <source>
        <dbReference type="ARBA" id="ARBA00029447"/>
    </source>
</evidence>
<keyword evidence="1 3" id="KW-0807">Transducer</keyword>
<keyword evidence="4" id="KW-0472">Membrane</keyword>
<dbReference type="Proteomes" id="UP000515703">
    <property type="component" value="Chromosome"/>
</dbReference>
<proteinExistence type="inferred from homology"/>
<name>A0A7I8DN30_9FIRM</name>
<dbReference type="RefSeq" id="WP_185255460.1">
    <property type="nucleotide sequence ID" value="NZ_AP023368.1"/>
</dbReference>
<dbReference type="GO" id="GO:0016020">
    <property type="term" value="C:membrane"/>
    <property type="evidence" value="ECO:0007669"/>
    <property type="project" value="InterPro"/>
</dbReference>
<dbReference type="SUPFAM" id="SSF58104">
    <property type="entry name" value="Methyl-accepting chemotaxis protein (MCP) signaling domain"/>
    <property type="match status" value="1"/>
</dbReference>
<evidence type="ECO:0000259" key="6">
    <source>
        <dbReference type="PROSITE" id="PS50885"/>
    </source>
</evidence>
<evidence type="ECO:0000256" key="4">
    <source>
        <dbReference type="SAM" id="Phobius"/>
    </source>
</evidence>
<evidence type="ECO:0000256" key="3">
    <source>
        <dbReference type="PROSITE-ProRule" id="PRU00284"/>
    </source>
</evidence>
<dbReference type="KEGG" id="acht:bsdcttw_27630"/>
<dbReference type="PROSITE" id="PS50111">
    <property type="entry name" value="CHEMOTAXIS_TRANSDUC_2"/>
    <property type="match status" value="1"/>
</dbReference>
<dbReference type="CDD" id="cd12912">
    <property type="entry name" value="PDC2_MCP_like"/>
    <property type="match status" value="1"/>
</dbReference>
<evidence type="ECO:0000256" key="1">
    <source>
        <dbReference type="ARBA" id="ARBA00023224"/>
    </source>
</evidence>
<dbReference type="PANTHER" id="PTHR32089">
    <property type="entry name" value="METHYL-ACCEPTING CHEMOTAXIS PROTEIN MCPB"/>
    <property type="match status" value="1"/>
</dbReference>
<dbReference type="InterPro" id="IPR029151">
    <property type="entry name" value="Sensor-like_sf"/>
</dbReference>
<dbReference type="GO" id="GO:0007165">
    <property type="term" value="P:signal transduction"/>
    <property type="evidence" value="ECO:0007669"/>
    <property type="project" value="UniProtKB-KW"/>
</dbReference>
<keyword evidence="8" id="KW-1185">Reference proteome</keyword>
<keyword evidence="4" id="KW-1133">Transmembrane helix</keyword>
<gene>
    <name evidence="7" type="ORF">bsdcttw_27630</name>
</gene>
<dbReference type="AlphaFoldDB" id="A0A7I8DN30"/>
<dbReference type="PANTHER" id="PTHR32089:SF112">
    <property type="entry name" value="LYSOZYME-LIKE PROTEIN-RELATED"/>
    <property type="match status" value="1"/>
</dbReference>
<feature type="domain" description="HAMP" evidence="6">
    <location>
        <begin position="324"/>
        <end position="377"/>
    </location>
</feature>
<dbReference type="Gene3D" id="1.10.287.950">
    <property type="entry name" value="Methyl-accepting chemotaxis protein"/>
    <property type="match status" value="1"/>
</dbReference>
<dbReference type="Pfam" id="PF22673">
    <property type="entry name" value="MCP-like_PDC_1"/>
    <property type="match status" value="1"/>
</dbReference>
<reference evidence="7 8" key="1">
    <citation type="submission" date="2020-08" db="EMBL/GenBank/DDBJ databases">
        <title>Draft genome sequencing of an Anaerocolumna strain isolated from anoxic soil subjected to BSD treatment.</title>
        <authorList>
            <person name="Uek A."/>
            <person name="Tonouchi A."/>
        </authorList>
    </citation>
    <scope>NUCLEOTIDE SEQUENCE [LARGE SCALE GENOMIC DNA]</scope>
    <source>
        <strain evidence="7 8">CTTW</strain>
    </source>
</reference>
<comment type="similarity">
    <text evidence="2">Belongs to the methyl-accepting chemotaxis (MCP) protein family.</text>
</comment>
<evidence type="ECO:0000313" key="7">
    <source>
        <dbReference type="EMBL" id="BCJ99722.1"/>
    </source>
</evidence>
<protein>
    <submittedName>
        <fullName evidence="7">Methyl-accepting chemotaxis protein</fullName>
    </submittedName>
</protein>
<evidence type="ECO:0000313" key="8">
    <source>
        <dbReference type="Proteomes" id="UP000515703"/>
    </source>
</evidence>
<dbReference type="InterPro" id="IPR003660">
    <property type="entry name" value="HAMP_dom"/>
</dbReference>
<accession>A0A7I8DN30</accession>
<dbReference type="Gene3D" id="6.10.340.10">
    <property type="match status" value="1"/>
</dbReference>